<feature type="transmembrane region" description="Helical" evidence="1">
    <location>
        <begin position="6"/>
        <end position="22"/>
    </location>
</feature>
<dbReference type="Proteomes" id="UP001589747">
    <property type="component" value="Unassembled WGS sequence"/>
</dbReference>
<protein>
    <submittedName>
        <fullName evidence="2">Uncharacterized protein</fullName>
    </submittedName>
</protein>
<keyword evidence="3" id="KW-1185">Reference proteome</keyword>
<evidence type="ECO:0000256" key="1">
    <source>
        <dbReference type="SAM" id="Phobius"/>
    </source>
</evidence>
<evidence type="ECO:0000313" key="2">
    <source>
        <dbReference type="EMBL" id="MFB9326912.1"/>
    </source>
</evidence>
<keyword evidence="1" id="KW-0812">Transmembrane</keyword>
<evidence type="ECO:0000313" key="3">
    <source>
        <dbReference type="Proteomes" id="UP001589747"/>
    </source>
</evidence>
<feature type="transmembrane region" description="Helical" evidence="1">
    <location>
        <begin position="126"/>
        <end position="146"/>
    </location>
</feature>
<dbReference type="RefSeq" id="WP_377494642.1">
    <property type="nucleotide sequence ID" value="NZ_JBHMDO010000022.1"/>
</dbReference>
<sequence>MAITVITGISMLCLLTIPVIVRRVHPFEAFLVWGWVLFMHSNYMWLIGMNGELFALPKLMRAVVSHALAVQTIMPAIVLLGIRYGTDAASGRAKHPPLLAAALVALLAGFEQLEVLLGIVDLKAKWRFGYSLGYWCVFVLSAYGVWRGVRRLARKEVGL</sequence>
<comment type="caution">
    <text evidence="2">The sequence shown here is derived from an EMBL/GenBank/DDBJ whole genome shotgun (WGS) entry which is preliminary data.</text>
</comment>
<feature type="transmembrane region" description="Helical" evidence="1">
    <location>
        <begin position="68"/>
        <end position="86"/>
    </location>
</feature>
<dbReference type="EMBL" id="JBHMDO010000022">
    <property type="protein sequence ID" value="MFB9326912.1"/>
    <property type="molecule type" value="Genomic_DNA"/>
</dbReference>
<gene>
    <name evidence="2" type="ORF">ACFFSY_13375</name>
</gene>
<name>A0ABV5KNW7_9BACL</name>
<organism evidence="2 3">
    <name type="scientific">Paenibacillus aurantiacus</name>
    <dbReference type="NCBI Taxonomy" id="1936118"/>
    <lineage>
        <taxon>Bacteria</taxon>
        <taxon>Bacillati</taxon>
        <taxon>Bacillota</taxon>
        <taxon>Bacilli</taxon>
        <taxon>Bacillales</taxon>
        <taxon>Paenibacillaceae</taxon>
        <taxon>Paenibacillus</taxon>
    </lineage>
</organism>
<keyword evidence="1" id="KW-0472">Membrane</keyword>
<keyword evidence="1" id="KW-1133">Transmembrane helix</keyword>
<accession>A0ABV5KNW7</accession>
<proteinExistence type="predicted"/>
<feature type="transmembrane region" description="Helical" evidence="1">
    <location>
        <begin position="98"/>
        <end position="120"/>
    </location>
</feature>
<feature type="transmembrane region" description="Helical" evidence="1">
    <location>
        <begin position="29"/>
        <end position="48"/>
    </location>
</feature>
<reference evidence="2 3" key="1">
    <citation type="submission" date="2024-09" db="EMBL/GenBank/DDBJ databases">
        <authorList>
            <person name="Sun Q."/>
            <person name="Mori K."/>
        </authorList>
    </citation>
    <scope>NUCLEOTIDE SEQUENCE [LARGE SCALE GENOMIC DNA]</scope>
    <source>
        <strain evidence="2 3">TISTR 2452</strain>
    </source>
</reference>